<dbReference type="InterPro" id="IPR036770">
    <property type="entry name" value="Ankyrin_rpt-contain_sf"/>
</dbReference>
<proteinExistence type="predicted"/>
<name>A0AAV5VKF5_9BILA</name>
<dbReference type="PANTHER" id="PTHR24171">
    <property type="entry name" value="ANKYRIN REPEAT DOMAIN-CONTAINING PROTEIN 39-RELATED"/>
    <property type="match status" value="1"/>
</dbReference>
<protein>
    <recommendedName>
        <fullName evidence="6">Ankyrin repeat-containing protein</fullName>
    </recommendedName>
</protein>
<keyword evidence="2 3" id="KW-0040">ANK repeat</keyword>
<dbReference type="PRINTS" id="PR01415">
    <property type="entry name" value="ANKYRIN"/>
</dbReference>
<feature type="repeat" description="ANK" evidence="3">
    <location>
        <begin position="105"/>
        <end position="137"/>
    </location>
</feature>
<dbReference type="Gene3D" id="1.25.40.20">
    <property type="entry name" value="Ankyrin repeat-containing domain"/>
    <property type="match status" value="3"/>
</dbReference>
<organism evidence="4 5">
    <name type="scientific">Pristionchus fissidentatus</name>
    <dbReference type="NCBI Taxonomy" id="1538716"/>
    <lineage>
        <taxon>Eukaryota</taxon>
        <taxon>Metazoa</taxon>
        <taxon>Ecdysozoa</taxon>
        <taxon>Nematoda</taxon>
        <taxon>Chromadorea</taxon>
        <taxon>Rhabditida</taxon>
        <taxon>Rhabditina</taxon>
        <taxon>Diplogasteromorpha</taxon>
        <taxon>Diplogasteroidea</taxon>
        <taxon>Neodiplogasteridae</taxon>
        <taxon>Pristionchus</taxon>
    </lineage>
</organism>
<accession>A0AAV5VKF5</accession>
<evidence type="ECO:0000313" key="5">
    <source>
        <dbReference type="Proteomes" id="UP001432322"/>
    </source>
</evidence>
<evidence type="ECO:0000256" key="3">
    <source>
        <dbReference type="PROSITE-ProRule" id="PRU00023"/>
    </source>
</evidence>
<comment type="caution">
    <text evidence="4">The sequence shown here is derived from an EMBL/GenBank/DDBJ whole genome shotgun (WGS) entry which is preliminary data.</text>
</comment>
<gene>
    <name evidence="4" type="ORF">PFISCL1PPCAC_10181</name>
</gene>
<evidence type="ECO:0008006" key="6">
    <source>
        <dbReference type="Google" id="ProtNLM"/>
    </source>
</evidence>
<keyword evidence="1" id="KW-0677">Repeat</keyword>
<evidence type="ECO:0000256" key="2">
    <source>
        <dbReference type="ARBA" id="ARBA00023043"/>
    </source>
</evidence>
<dbReference type="SUPFAM" id="SSF48403">
    <property type="entry name" value="Ankyrin repeat"/>
    <property type="match status" value="1"/>
</dbReference>
<evidence type="ECO:0000313" key="4">
    <source>
        <dbReference type="EMBL" id="GMT18884.1"/>
    </source>
</evidence>
<dbReference type="Pfam" id="PF12796">
    <property type="entry name" value="Ank_2"/>
    <property type="match status" value="1"/>
</dbReference>
<dbReference type="EMBL" id="BTSY01000003">
    <property type="protein sequence ID" value="GMT18884.1"/>
    <property type="molecule type" value="Genomic_DNA"/>
</dbReference>
<dbReference type="PROSITE" id="PS50088">
    <property type="entry name" value="ANK_REPEAT"/>
    <property type="match status" value="3"/>
</dbReference>
<keyword evidence="5" id="KW-1185">Reference proteome</keyword>
<reference evidence="4" key="1">
    <citation type="submission" date="2023-10" db="EMBL/GenBank/DDBJ databases">
        <title>Genome assembly of Pristionchus species.</title>
        <authorList>
            <person name="Yoshida K."/>
            <person name="Sommer R.J."/>
        </authorList>
    </citation>
    <scope>NUCLEOTIDE SEQUENCE</scope>
    <source>
        <strain evidence="4">RS5133</strain>
    </source>
</reference>
<sequence length="233" mass="25192">MPSPLEEVHSLIREKRIEEAKRIIDKDHSLMVKTDESGRTVMHHAAVSGLLPLVELAITGAKLDIDLEDDLGWTALMIASSSGKEDIVRYLLSHPTCNVSHSNKNGQTPLHYAASKGHAKVVSLLIENGADINGKDKYGATALHRAASQGRDDIVKILKASAGIRIDLMDGEGKTPLFLAVEENRLDCITALVLGGADASIQNKEGVAPYDVVQSEVAGKALLDARRRYNEAR</sequence>
<dbReference type="Proteomes" id="UP001432322">
    <property type="component" value="Unassembled WGS sequence"/>
</dbReference>
<dbReference type="SMART" id="SM00248">
    <property type="entry name" value="ANK"/>
    <property type="match status" value="5"/>
</dbReference>
<dbReference type="InterPro" id="IPR002110">
    <property type="entry name" value="Ankyrin_rpt"/>
</dbReference>
<dbReference type="Pfam" id="PF13637">
    <property type="entry name" value="Ank_4"/>
    <property type="match status" value="1"/>
</dbReference>
<dbReference type="PROSITE" id="PS50297">
    <property type="entry name" value="ANK_REP_REGION"/>
    <property type="match status" value="3"/>
</dbReference>
<feature type="repeat" description="ANK" evidence="3">
    <location>
        <begin position="172"/>
        <end position="204"/>
    </location>
</feature>
<evidence type="ECO:0000256" key="1">
    <source>
        <dbReference type="ARBA" id="ARBA00022737"/>
    </source>
</evidence>
<dbReference type="AlphaFoldDB" id="A0AAV5VKF5"/>
<dbReference type="PANTHER" id="PTHR24171:SF11">
    <property type="entry name" value="26S PROTEASOME NON-ATPASE REGULATORY SUBUNIT 10"/>
    <property type="match status" value="1"/>
</dbReference>
<feature type="repeat" description="ANK" evidence="3">
    <location>
        <begin position="138"/>
        <end position="158"/>
    </location>
</feature>